<dbReference type="Pfam" id="PF00639">
    <property type="entry name" value="Rotamase"/>
    <property type="match status" value="2"/>
</dbReference>
<dbReference type="PANTHER" id="PTHR47637">
    <property type="entry name" value="CHAPERONE SURA"/>
    <property type="match status" value="1"/>
</dbReference>
<evidence type="ECO:0000256" key="5">
    <source>
        <dbReference type="ARBA" id="ARBA00023186"/>
    </source>
</evidence>
<dbReference type="RefSeq" id="WP_043698752.1">
    <property type="nucleotide sequence ID" value="NZ_CP083911.1"/>
</dbReference>
<protein>
    <recommendedName>
        <fullName evidence="7">Chaperone SurA</fullName>
    </recommendedName>
    <alternativeName>
        <fullName evidence="7">Peptidyl-prolyl cis-trans isomerase SurA</fullName>
        <shortName evidence="7">PPIase SurA</shortName>
        <ecNumber evidence="7">5.2.1.8</ecNumber>
    </alternativeName>
    <alternativeName>
        <fullName evidence="7">Rotamase SurA</fullName>
    </alternativeName>
</protein>
<dbReference type="InterPro" id="IPR000297">
    <property type="entry name" value="PPIase_PpiC"/>
</dbReference>
<feature type="signal peptide" evidence="7">
    <location>
        <begin position="1"/>
        <end position="36"/>
    </location>
</feature>
<keyword evidence="6 7" id="KW-0413">Isomerase</keyword>
<gene>
    <name evidence="7 9" type="primary">surA</name>
    <name evidence="9" type="ORF">Ttaiw_02466</name>
</gene>
<dbReference type="GO" id="GO:0006457">
    <property type="term" value="P:protein folding"/>
    <property type="evidence" value="ECO:0007669"/>
    <property type="project" value="UniProtKB-UniRule"/>
</dbReference>
<dbReference type="PROSITE" id="PS50198">
    <property type="entry name" value="PPIC_PPIASE_2"/>
    <property type="match status" value="2"/>
</dbReference>
<dbReference type="PROSITE" id="PS01096">
    <property type="entry name" value="PPIC_PPIASE_1"/>
    <property type="match status" value="1"/>
</dbReference>
<dbReference type="InterPro" id="IPR050280">
    <property type="entry name" value="OMP_Chaperone_SurA"/>
</dbReference>
<keyword evidence="10" id="KW-1185">Reference proteome</keyword>
<evidence type="ECO:0000256" key="4">
    <source>
        <dbReference type="ARBA" id="ARBA00023110"/>
    </source>
</evidence>
<dbReference type="SUPFAM" id="SSF109998">
    <property type="entry name" value="Triger factor/SurA peptide-binding domain-like"/>
    <property type="match status" value="1"/>
</dbReference>
<dbReference type="GO" id="GO:0043165">
    <property type="term" value="P:Gram-negative-bacterium-type cell outer membrane assembly"/>
    <property type="evidence" value="ECO:0007669"/>
    <property type="project" value="InterPro"/>
</dbReference>
<dbReference type="InterPro" id="IPR023034">
    <property type="entry name" value="PPIase_SurA"/>
</dbReference>
<dbReference type="GO" id="GO:0042277">
    <property type="term" value="F:peptide binding"/>
    <property type="evidence" value="ECO:0007669"/>
    <property type="project" value="InterPro"/>
</dbReference>
<feature type="domain" description="PpiC" evidence="8">
    <location>
        <begin position="302"/>
        <end position="401"/>
    </location>
</feature>
<dbReference type="GO" id="GO:0003755">
    <property type="term" value="F:peptidyl-prolyl cis-trans isomerase activity"/>
    <property type="evidence" value="ECO:0007669"/>
    <property type="project" value="UniProtKB-UniRule"/>
</dbReference>
<dbReference type="Gene3D" id="3.10.50.40">
    <property type="match status" value="2"/>
</dbReference>
<sequence precursor="true">MNSPTPLARAALPLARAALPLLCAALLAIPGAPGFAQPRTAAAAVSADHIVALVNGEPITASDVRARLARVERGAAPTPAERAALAREALEQLIDERVLLQWAQDSGIRVDDAAVDAAEAEVARRNGLSVEQLRQRLPQAGLTTTTFRTQLRNELTLQRLREREANRARVTEADIDAFLRERQGSAAPARIALELAQVLIPVPENAGAEEVARARELADEVARRARAGEDFAALAQRHSKAPEAANGGRLGLRPADRYPTLFWEAVRPLRAGDVAGPLRSGAGFHVLKVLTKRDAELPDPTVTQTRVRHILLRATDEASQRVAADRLRALRERIVSGQVRFEDAAREVSEDTSARDGGALGWAVPGLFVPEFEQAMDALAPGEVSAPVASRFGVHLIQVLERREVERSPAEMRDAVRALLRQRKAEEAIADALREQRGRAYIEYREPPQ</sequence>
<comment type="domain">
    <text evidence="7">The PPIase activity resides only in the second parvulin domain. The N-terminal region and the C-terminal tail are necessary and sufficient for the chaperone activity of SurA. The PPIase activity is dispensable for SurA to function as a chaperone. The N-terminal region and the C-terminal tail are also required for porin recognition.</text>
</comment>
<dbReference type="InterPro" id="IPR015391">
    <property type="entry name" value="SurA_N"/>
</dbReference>
<organism evidence="9 10">
    <name type="scientific">Tepidimonas taiwanensis</name>
    <dbReference type="NCBI Taxonomy" id="307486"/>
    <lineage>
        <taxon>Bacteria</taxon>
        <taxon>Pseudomonadati</taxon>
        <taxon>Pseudomonadota</taxon>
        <taxon>Betaproteobacteria</taxon>
        <taxon>Burkholderiales</taxon>
        <taxon>Tepidimonas</taxon>
    </lineage>
</organism>
<dbReference type="OrthoDB" id="14196at2"/>
<dbReference type="InterPro" id="IPR027304">
    <property type="entry name" value="Trigger_fact/SurA_dom_sf"/>
</dbReference>
<reference evidence="9 10" key="1">
    <citation type="submission" date="2019-07" db="EMBL/GenBank/DDBJ databases">
        <title>Tepidimonas taiwanensis I1-1 draft genome.</title>
        <authorList>
            <person name="Da Costa M.S."/>
            <person name="Froufe H.J.C."/>
            <person name="Egas C."/>
            <person name="Albuquerque L."/>
        </authorList>
    </citation>
    <scope>NUCLEOTIDE SEQUENCE [LARGE SCALE GENOMIC DNA]</scope>
    <source>
        <strain evidence="9 10">I1-1</strain>
    </source>
</reference>
<comment type="caution">
    <text evidence="9">The sequence shown here is derived from an EMBL/GenBank/DDBJ whole genome shotgun (WGS) entry which is preliminary data.</text>
</comment>
<dbReference type="HAMAP" id="MF_01183">
    <property type="entry name" value="Chaperone_SurA"/>
    <property type="match status" value="1"/>
</dbReference>
<keyword evidence="1 7" id="KW-0732">Signal</keyword>
<comment type="function">
    <text evidence="7">Chaperone involved in the correct folding and assembly of outer membrane proteins. Recognizes specific patterns of aromatic residues and the orientation of their side chains, which are found more frequently in integral outer membrane proteins. May act in both early periplasmic and late outer membrane-associated steps of protein maturation.</text>
</comment>
<name>A0A554WZD3_9BURK</name>
<dbReference type="AlphaFoldDB" id="A0A554WZD3"/>
<feature type="domain" description="PpiC" evidence="8">
    <location>
        <begin position="190"/>
        <end position="291"/>
    </location>
</feature>
<dbReference type="Proteomes" id="UP000317763">
    <property type="component" value="Unassembled WGS sequence"/>
</dbReference>
<evidence type="ECO:0000256" key="1">
    <source>
        <dbReference type="ARBA" id="ARBA00022729"/>
    </source>
</evidence>
<proteinExistence type="inferred from homology"/>
<feature type="chain" id="PRO_5022274221" description="Chaperone SurA" evidence="7">
    <location>
        <begin position="37"/>
        <end position="449"/>
    </location>
</feature>
<accession>A0A554WZD3</accession>
<keyword evidence="2 7" id="KW-0677">Repeat</keyword>
<evidence type="ECO:0000256" key="2">
    <source>
        <dbReference type="ARBA" id="ARBA00022737"/>
    </source>
</evidence>
<dbReference type="GO" id="GO:0051082">
    <property type="term" value="F:unfolded protein binding"/>
    <property type="evidence" value="ECO:0007669"/>
    <property type="project" value="UniProtKB-UniRule"/>
</dbReference>
<dbReference type="EMBL" id="VJOM01000043">
    <property type="protein sequence ID" value="TSE28939.1"/>
    <property type="molecule type" value="Genomic_DNA"/>
</dbReference>
<keyword evidence="3 7" id="KW-0574">Periplasm</keyword>
<keyword evidence="4 7" id="KW-0697">Rotamase</keyword>
<dbReference type="GO" id="GO:0030288">
    <property type="term" value="C:outer membrane-bounded periplasmic space"/>
    <property type="evidence" value="ECO:0007669"/>
    <property type="project" value="InterPro"/>
</dbReference>
<dbReference type="STRING" id="307486.GCA_000807215_00332"/>
<evidence type="ECO:0000313" key="9">
    <source>
        <dbReference type="EMBL" id="TSE28939.1"/>
    </source>
</evidence>
<evidence type="ECO:0000259" key="8">
    <source>
        <dbReference type="PROSITE" id="PS50198"/>
    </source>
</evidence>
<dbReference type="InterPro" id="IPR046357">
    <property type="entry name" value="PPIase_dom_sf"/>
</dbReference>
<dbReference type="EC" id="5.2.1.8" evidence="7"/>
<dbReference type="GO" id="GO:0050821">
    <property type="term" value="P:protein stabilization"/>
    <property type="evidence" value="ECO:0007669"/>
    <property type="project" value="InterPro"/>
</dbReference>
<dbReference type="PANTHER" id="PTHR47637:SF1">
    <property type="entry name" value="CHAPERONE SURA"/>
    <property type="match status" value="1"/>
</dbReference>
<evidence type="ECO:0000313" key="10">
    <source>
        <dbReference type="Proteomes" id="UP000317763"/>
    </source>
</evidence>
<dbReference type="InterPro" id="IPR023058">
    <property type="entry name" value="PPIase_PpiC_CS"/>
</dbReference>
<dbReference type="Gene3D" id="1.10.4030.10">
    <property type="entry name" value="Porin chaperone SurA, peptide-binding domain"/>
    <property type="match status" value="1"/>
</dbReference>
<evidence type="ECO:0000256" key="3">
    <source>
        <dbReference type="ARBA" id="ARBA00022764"/>
    </source>
</evidence>
<keyword evidence="5 7" id="KW-0143">Chaperone</keyword>
<dbReference type="Pfam" id="PF09312">
    <property type="entry name" value="SurA_N"/>
    <property type="match status" value="1"/>
</dbReference>
<dbReference type="SUPFAM" id="SSF54534">
    <property type="entry name" value="FKBP-like"/>
    <property type="match status" value="2"/>
</dbReference>
<comment type="catalytic activity">
    <reaction evidence="7">
        <text>[protein]-peptidylproline (omega=180) = [protein]-peptidylproline (omega=0)</text>
        <dbReference type="Rhea" id="RHEA:16237"/>
        <dbReference type="Rhea" id="RHEA-COMP:10747"/>
        <dbReference type="Rhea" id="RHEA-COMP:10748"/>
        <dbReference type="ChEBI" id="CHEBI:83833"/>
        <dbReference type="ChEBI" id="CHEBI:83834"/>
        <dbReference type="EC" id="5.2.1.8"/>
    </reaction>
</comment>
<evidence type="ECO:0000256" key="6">
    <source>
        <dbReference type="ARBA" id="ARBA00023235"/>
    </source>
</evidence>
<evidence type="ECO:0000256" key="7">
    <source>
        <dbReference type="HAMAP-Rule" id="MF_01183"/>
    </source>
</evidence>
<comment type="subcellular location">
    <subcellularLocation>
        <location evidence="7">Periplasm</location>
    </subcellularLocation>
    <text evidence="7">Is capable of associating with the outer membrane.</text>
</comment>